<dbReference type="Proteomes" id="UP000799767">
    <property type="component" value="Unassembled WGS sequence"/>
</dbReference>
<protein>
    <submittedName>
        <fullName evidence="4">Alpha/Beta hydrolase protein</fullName>
    </submittedName>
</protein>
<dbReference type="Pfam" id="PF00561">
    <property type="entry name" value="Abhydrolase_1"/>
    <property type="match status" value="1"/>
</dbReference>
<dbReference type="PANTHER" id="PTHR43329">
    <property type="entry name" value="EPOXIDE HYDROLASE"/>
    <property type="match status" value="1"/>
</dbReference>
<reference evidence="4" key="1">
    <citation type="journal article" date="2020" name="Stud. Mycol.">
        <title>101 Dothideomycetes genomes: a test case for predicting lifestyles and emergence of pathogens.</title>
        <authorList>
            <person name="Haridas S."/>
            <person name="Albert R."/>
            <person name="Binder M."/>
            <person name="Bloem J."/>
            <person name="Labutti K."/>
            <person name="Salamov A."/>
            <person name="Andreopoulos B."/>
            <person name="Baker S."/>
            <person name="Barry K."/>
            <person name="Bills G."/>
            <person name="Bluhm B."/>
            <person name="Cannon C."/>
            <person name="Castanera R."/>
            <person name="Culley D."/>
            <person name="Daum C."/>
            <person name="Ezra D."/>
            <person name="Gonzalez J."/>
            <person name="Henrissat B."/>
            <person name="Kuo A."/>
            <person name="Liang C."/>
            <person name="Lipzen A."/>
            <person name="Lutzoni F."/>
            <person name="Magnuson J."/>
            <person name="Mondo S."/>
            <person name="Nolan M."/>
            <person name="Ohm R."/>
            <person name="Pangilinan J."/>
            <person name="Park H.-J."/>
            <person name="Ramirez L."/>
            <person name="Alfaro M."/>
            <person name="Sun H."/>
            <person name="Tritt A."/>
            <person name="Yoshinaga Y."/>
            <person name="Zwiers L.-H."/>
            <person name="Turgeon B."/>
            <person name="Goodwin S."/>
            <person name="Spatafora J."/>
            <person name="Crous P."/>
            <person name="Grigoriev I."/>
        </authorList>
    </citation>
    <scope>NUCLEOTIDE SEQUENCE</scope>
    <source>
        <strain evidence="4">CBS 113389</strain>
    </source>
</reference>
<dbReference type="InterPro" id="IPR000639">
    <property type="entry name" value="Epox_hydrolase-like"/>
</dbReference>
<dbReference type="EMBL" id="MU001632">
    <property type="protein sequence ID" value="KAF2486704.1"/>
    <property type="molecule type" value="Genomic_DNA"/>
</dbReference>
<evidence type="ECO:0000256" key="2">
    <source>
        <dbReference type="ARBA" id="ARBA00038334"/>
    </source>
</evidence>
<keyword evidence="5" id="KW-1185">Reference proteome</keyword>
<dbReference type="InterPro" id="IPR000073">
    <property type="entry name" value="AB_hydrolase_1"/>
</dbReference>
<dbReference type="SUPFAM" id="SSF53474">
    <property type="entry name" value="alpha/beta-Hydrolases"/>
    <property type="match status" value="1"/>
</dbReference>
<evidence type="ECO:0000313" key="5">
    <source>
        <dbReference type="Proteomes" id="UP000799767"/>
    </source>
</evidence>
<feature type="domain" description="AB hydrolase-1" evidence="3">
    <location>
        <begin position="64"/>
        <end position="366"/>
    </location>
</feature>
<accession>A0A6A6Q3Z2</accession>
<sequence length="383" mass="44728">MKDYEQVPKRTVGSLTHSELRADGWRILEKQFAHKTIVTKPHDLTYGYYVTHDLAKKQENGRVPVLLMLHGFPDDAYMWASTLPTLTALPYPIIIPDLLGYASSSKPTDPKLYAYTQQASSLIQILDQEGVLNNVIVVGHDWGSAVTQRFFLLHKERCVGLAPTSLFYFPPSETAFNLPEMNRATEKRFGYQQWAYWEFFTAADGPKLMHQNLERLYEALHGEKPSEDPQEDGRDIWMRELFCLPGTMREYVMNRGRYQDWHVPLKPYAQDEVLKERWIQRLQRDGLEAPICYYEALKHNINLDTDRELIQDPEFCTITKPYLYIAFTGDWVPRTDLIQEAVEQGLITDFERHTVRAGHWALYEKPQEIAEILADWLKRRFPV</sequence>
<gene>
    <name evidence="4" type="ORF">BDY17DRAFT_245838</name>
</gene>
<comment type="similarity">
    <text evidence="2">Belongs to the AB hydrolase superfamily. Epoxide hydrolase family.</text>
</comment>
<dbReference type="GeneID" id="54471671"/>
<evidence type="ECO:0000256" key="1">
    <source>
        <dbReference type="ARBA" id="ARBA00022801"/>
    </source>
</evidence>
<dbReference type="PRINTS" id="PR00412">
    <property type="entry name" value="EPOXHYDRLASE"/>
</dbReference>
<evidence type="ECO:0000313" key="4">
    <source>
        <dbReference type="EMBL" id="KAF2486704.1"/>
    </source>
</evidence>
<organism evidence="4 5">
    <name type="scientific">Neohortaea acidophila</name>
    <dbReference type="NCBI Taxonomy" id="245834"/>
    <lineage>
        <taxon>Eukaryota</taxon>
        <taxon>Fungi</taxon>
        <taxon>Dikarya</taxon>
        <taxon>Ascomycota</taxon>
        <taxon>Pezizomycotina</taxon>
        <taxon>Dothideomycetes</taxon>
        <taxon>Dothideomycetidae</taxon>
        <taxon>Mycosphaerellales</taxon>
        <taxon>Teratosphaeriaceae</taxon>
        <taxon>Neohortaea</taxon>
    </lineage>
</organism>
<name>A0A6A6Q3Z2_9PEZI</name>
<dbReference type="OrthoDB" id="284184at2759"/>
<proteinExistence type="inferred from homology"/>
<evidence type="ECO:0000259" key="3">
    <source>
        <dbReference type="Pfam" id="PF00561"/>
    </source>
</evidence>
<dbReference type="Gene3D" id="3.40.50.1820">
    <property type="entry name" value="alpha/beta hydrolase"/>
    <property type="match status" value="1"/>
</dbReference>
<dbReference type="AlphaFoldDB" id="A0A6A6Q3Z2"/>
<dbReference type="InterPro" id="IPR029058">
    <property type="entry name" value="AB_hydrolase_fold"/>
</dbReference>
<dbReference type="RefSeq" id="XP_033593273.1">
    <property type="nucleotide sequence ID" value="XM_033730669.1"/>
</dbReference>
<keyword evidence="1 4" id="KW-0378">Hydrolase</keyword>
<dbReference type="GO" id="GO:0016787">
    <property type="term" value="F:hydrolase activity"/>
    <property type="evidence" value="ECO:0007669"/>
    <property type="project" value="UniProtKB-KW"/>
</dbReference>